<dbReference type="EMBL" id="MDCO01000009">
    <property type="protein sequence ID" value="OEJ14929.1"/>
    <property type="molecule type" value="Genomic_DNA"/>
</dbReference>
<evidence type="ECO:0000256" key="7">
    <source>
        <dbReference type="ARBA" id="ARBA00022801"/>
    </source>
</evidence>
<keyword evidence="4 10" id="KW-0547">Nucleotide-binding</keyword>
<dbReference type="PROSITE" id="PS51192">
    <property type="entry name" value="HELICASE_ATP_BIND_1"/>
    <property type="match status" value="1"/>
</dbReference>
<dbReference type="GO" id="GO:0005524">
    <property type="term" value="F:ATP binding"/>
    <property type="evidence" value="ECO:0007669"/>
    <property type="project" value="UniProtKB-KW"/>
</dbReference>
<keyword evidence="6" id="KW-0255">Endonuclease</keyword>
<comment type="catalytic activity">
    <reaction evidence="1 10">
        <text>Endonucleolytic cleavage of DNA to give random double-stranded fragments with terminal 5'-phosphates, ATP is simultaneously hydrolyzed.</text>
        <dbReference type="EC" id="3.1.21.3"/>
    </reaction>
</comment>
<evidence type="ECO:0000256" key="4">
    <source>
        <dbReference type="ARBA" id="ARBA00022741"/>
    </source>
</evidence>
<evidence type="ECO:0000256" key="1">
    <source>
        <dbReference type="ARBA" id="ARBA00000851"/>
    </source>
</evidence>
<comment type="subunit">
    <text evidence="10">The type I restriction/modification system is composed of three polypeptides R, M and S.</text>
</comment>
<evidence type="ECO:0000256" key="6">
    <source>
        <dbReference type="ARBA" id="ARBA00022759"/>
    </source>
</evidence>
<protein>
    <recommendedName>
        <fullName evidence="10">Type I restriction enzyme endonuclease subunit</fullName>
        <shortName evidence="10">R protein</shortName>
        <ecNumber evidence="10">3.1.21.3</ecNumber>
    </recommendedName>
</protein>
<dbReference type="SUPFAM" id="SSF52540">
    <property type="entry name" value="P-loop containing nucleoside triphosphate hydrolases"/>
    <property type="match status" value="2"/>
</dbReference>
<dbReference type="AlphaFoldDB" id="A0A1E5NFH9"/>
<dbReference type="EC" id="3.1.21.3" evidence="10"/>
<dbReference type="PANTHER" id="PTHR30195:SF15">
    <property type="entry name" value="TYPE I RESTRICTION ENZYME HINDI ENDONUCLEASE SUBUNIT"/>
    <property type="match status" value="1"/>
</dbReference>
<comment type="function">
    <text evidence="10">Subunit R is required for both nuclease and ATPase activities, but not for modification.</text>
</comment>
<evidence type="ECO:0000256" key="9">
    <source>
        <dbReference type="ARBA" id="ARBA00023125"/>
    </source>
</evidence>
<keyword evidence="5 10" id="KW-0680">Restriction system</keyword>
<dbReference type="CDD" id="cd18030">
    <property type="entry name" value="DEXHc_RE_I_HsdR"/>
    <property type="match status" value="1"/>
</dbReference>
<evidence type="ECO:0000256" key="10">
    <source>
        <dbReference type="RuleBase" id="RU364115"/>
    </source>
</evidence>
<evidence type="ECO:0000256" key="2">
    <source>
        <dbReference type="ARBA" id="ARBA00008598"/>
    </source>
</evidence>
<sequence length="1046" mass="122422">MNEQYSERILQNKVIELFKNMGYQYLSPEEALKERDNDTNNVLFKNILEEQLKKINYFMYDDKKNRFSIDNIKKAISDLDMPLIKGYLITNEEITERILKGESYKEKIGNRYESFNIKYIDFDNIENNTFHITEEFTVTRNSTEEKEKTRRPDLVIFINGIPIAVIELKKGSVNSKNAIEQMVRNQEEKEIRQLFKFSQLLICANDDMVKYGTAGTPVKLYNVWKDKENNDNKRDKTGRKEESKVMKALKKIVKDRVINEIDITLYSLFEKERLFDILEYFIIFDGTVKKVTRYNQYFAIKKTMDRIKNISQGKRQGGVIWHTQGSGKSLTMSMLTKIISRKIKNSKIVVVTDRVDLDEQIHSTFKNTDIEVERATTGANLIKLIESGKSVITTVINKFEKVFDKKVVMDSADIFILVDESHRTQYGDFAMKMRKVFPNACYLGFTGTPLYKSEKSTAEKFGGFIDSYTIRDALEDKVIVPLYYESRLINQKIYDKKGLDYRFDLITKDLTDKEKEDLQKKNLSENVILESEQRLIVLADDIAKHYKTNLANTEFNAMLAVESKYEAMKMKEIFDAYHSLETAVVISSQNDEGADSDEYKKNNGSEKKQYVAEKWKKLYSKYSNDENKYTEEIIKSFKKGTIDIIIVVDKLLTGFDAPKAQVLYIDKKLKDHGLLQAIARVNRAYSGKDNGILIDYRGLLANLDNALNAYDKLANYDPKDIEDVVFDIKEKIEEFKNAYEDLVQFLPELTLEKAYEICPPLLSDEEKRKKFYGLFLNYSKLLNICQFSDHFIDSFKYEEIEKYKKLFKTCIEIRNRLRITHHEAVDFKEYESKMQKLYDEFVGTDNNVKVLNEIPSIFDANFEKEIDYLNESKADAIINAANSVIKEKMDENPEMYRKLSEKIFDIIEKYKNNRINEQEKLLEAMEVASTIRGENEKENLKYDERIRDNKCARSIYDNSKKYIDNDNTLIDFSLFVDKLFKSNSGMPNWQNIQSIRNNIEGDIDIKLYELGKESEDKKILSISNEEMKEFLKMLVKIGLNIYANYK</sequence>
<dbReference type="Pfam" id="PF22679">
    <property type="entry name" value="T1R_D3-like"/>
    <property type="match status" value="1"/>
</dbReference>
<dbReference type="InterPro" id="IPR055180">
    <property type="entry name" value="HsdR_RecA-like_helicase_dom_2"/>
</dbReference>
<dbReference type="GO" id="GO:0003677">
    <property type="term" value="F:DNA binding"/>
    <property type="evidence" value="ECO:0007669"/>
    <property type="project" value="UniProtKB-KW"/>
</dbReference>
<dbReference type="RefSeq" id="WP_069726422.1">
    <property type="nucleotide sequence ID" value="NZ_MDCO01000009.1"/>
</dbReference>
<dbReference type="InterPro" id="IPR004473">
    <property type="entry name" value="Restrct_endonuc_typeI_HsdR"/>
</dbReference>
<dbReference type="Pfam" id="PF04313">
    <property type="entry name" value="HSDR_N"/>
    <property type="match status" value="1"/>
</dbReference>
<feature type="domain" description="Helicase ATP-binding" evidence="11">
    <location>
        <begin position="309"/>
        <end position="467"/>
    </location>
</feature>
<dbReference type="CDD" id="cd22332">
    <property type="entry name" value="HsdR_N"/>
    <property type="match status" value="1"/>
</dbReference>
<keyword evidence="9 10" id="KW-0238">DNA-binding</keyword>
<evidence type="ECO:0000259" key="11">
    <source>
        <dbReference type="PROSITE" id="PS51192"/>
    </source>
</evidence>
<dbReference type="PANTHER" id="PTHR30195">
    <property type="entry name" value="TYPE I SITE-SPECIFIC DEOXYRIBONUCLEASE PROTEIN SUBUNIT M AND R"/>
    <property type="match status" value="1"/>
</dbReference>
<dbReference type="InterPro" id="IPR027417">
    <property type="entry name" value="P-loop_NTPase"/>
</dbReference>
<keyword evidence="8 10" id="KW-0067">ATP-binding</keyword>
<name>A0A1E5NFH9_9SPIR</name>
<dbReference type="InterPro" id="IPR040980">
    <property type="entry name" value="SWI2_SNF2"/>
</dbReference>
<organism evidence="12 13">
    <name type="scientific">Brachyspira hampsonii</name>
    <dbReference type="NCBI Taxonomy" id="1287055"/>
    <lineage>
        <taxon>Bacteria</taxon>
        <taxon>Pseudomonadati</taxon>
        <taxon>Spirochaetota</taxon>
        <taxon>Spirochaetia</taxon>
        <taxon>Brachyspirales</taxon>
        <taxon>Brachyspiraceae</taxon>
        <taxon>Brachyspira</taxon>
    </lineage>
</organism>
<dbReference type="NCBIfam" id="TIGR00348">
    <property type="entry name" value="hsdR"/>
    <property type="match status" value="1"/>
</dbReference>
<dbReference type="GO" id="GO:0009307">
    <property type="term" value="P:DNA restriction-modification system"/>
    <property type="evidence" value="ECO:0007669"/>
    <property type="project" value="UniProtKB-KW"/>
</dbReference>
<keyword evidence="7 10" id="KW-0378">Hydrolase</keyword>
<evidence type="ECO:0000256" key="3">
    <source>
        <dbReference type="ARBA" id="ARBA00022722"/>
    </source>
</evidence>
<reference evidence="12 13" key="1">
    <citation type="submission" date="2016-08" db="EMBL/GenBank/DDBJ databases">
        <title>Characterization and recognition of Brachyspira hampsonii sp. nov., a novel intestinal spirochete that is pathogenic to pigs.</title>
        <authorList>
            <person name="Mirajkar N."/>
            <person name="La T."/>
            <person name="Phillips N."/>
            <person name="Hampson D."/>
            <person name="Gebhart C."/>
        </authorList>
    </citation>
    <scope>NUCLEOTIDE SEQUENCE [LARGE SCALE GENOMIC DNA]</scope>
    <source>
        <strain evidence="12 13">P280/1</strain>
    </source>
</reference>
<dbReference type="Proteomes" id="UP000095247">
    <property type="component" value="Unassembled WGS sequence"/>
</dbReference>
<evidence type="ECO:0000256" key="8">
    <source>
        <dbReference type="ARBA" id="ARBA00022840"/>
    </source>
</evidence>
<dbReference type="SMART" id="SM00487">
    <property type="entry name" value="DEXDc"/>
    <property type="match status" value="1"/>
</dbReference>
<comment type="similarity">
    <text evidence="2 10">Belongs to the HsdR family.</text>
</comment>
<keyword evidence="3" id="KW-0540">Nuclease</keyword>
<gene>
    <name evidence="12" type="ORF">BFL38_08850</name>
</gene>
<dbReference type="InterPro" id="IPR051268">
    <property type="entry name" value="Type-I_R_enzyme_R_subunit"/>
</dbReference>
<dbReference type="InterPro" id="IPR007409">
    <property type="entry name" value="Restrct_endonuc_type1_HsdR_N"/>
</dbReference>
<dbReference type="Gene3D" id="3.90.1570.50">
    <property type="match status" value="1"/>
</dbReference>
<evidence type="ECO:0000256" key="5">
    <source>
        <dbReference type="ARBA" id="ARBA00022747"/>
    </source>
</evidence>
<evidence type="ECO:0000313" key="13">
    <source>
        <dbReference type="Proteomes" id="UP000095247"/>
    </source>
</evidence>
<evidence type="ECO:0000313" key="12">
    <source>
        <dbReference type="EMBL" id="OEJ14929.1"/>
    </source>
</evidence>
<dbReference type="InterPro" id="IPR014001">
    <property type="entry name" value="Helicase_ATP-bd"/>
</dbReference>
<proteinExistence type="inferred from homology"/>
<dbReference type="GO" id="GO:0009035">
    <property type="term" value="F:type I site-specific deoxyribonuclease activity"/>
    <property type="evidence" value="ECO:0007669"/>
    <property type="project" value="UniProtKB-EC"/>
</dbReference>
<comment type="caution">
    <text evidence="12">The sequence shown here is derived from an EMBL/GenBank/DDBJ whole genome shotgun (WGS) entry which is preliminary data.</text>
</comment>
<dbReference type="CDD" id="cd18800">
    <property type="entry name" value="SF2_C_EcoR124I-like"/>
    <property type="match status" value="1"/>
</dbReference>
<accession>A0A1E5NFH9</accession>
<dbReference type="Pfam" id="PF18766">
    <property type="entry name" value="SWI2_SNF2"/>
    <property type="match status" value="1"/>
</dbReference>
<dbReference type="Gene3D" id="3.40.50.300">
    <property type="entry name" value="P-loop containing nucleotide triphosphate hydrolases"/>
    <property type="match status" value="2"/>
</dbReference>